<dbReference type="InterPro" id="IPR003593">
    <property type="entry name" value="AAA+_ATPase"/>
</dbReference>
<keyword evidence="3 5" id="KW-0067">ATP-binding</keyword>
<name>A0A951U830_9CYAN</name>
<dbReference type="PROSITE" id="PS00211">
    <property type="entry name" value="ABC_TRANSPORTER_1"/>
    <property type="match status" value="1"/>
</dbReference>
<dbReference type="Gene3D" id="3.40.50.300">
    <property type="entry name" value="P-loop containing nucleotide triphosphate hydrolases"/>
    <property type="match status" value="1"/>
</dbReference>
<evidence type="ECO:0000313" key="6">
    <source>
        <dbReference type="Proteomes" id="UP000753908"/>
    </source>
</evidence>
<dbReference type="InterPro" id="IPR027417">
    <property type="entry name" value="P-loop_NTPase"/>
</dbReference>
<dbReference type="PANTHER" id="PTHR43423">
    <property type="entry name" value="ABC TRANSPORTER I FAMILY MEMBER 17"/>
    <property type="match status" value="1"/>
</dbReference>
<dbReference type="GO" id="GO:0016887">
    <property type="term" value="F:ATP hydrolysis activity"/>
    <property type="evidence" value="ECO:0007669"/>
    <property type="project" value="InterPro"/>
</dbReference>
<dbReference type="PROSITE" id="PS50893">
    <property type="entry name" value="ABC_TRANSPORTER_2"/>
    <property type="match status" value="1"/>
</dbReference>
<evidence type="ECO:0000256" key="1">
    <source>
        <dbReference type="ARBA" id="ARBA00022448"/>
    </source>
</evidence>
<dbReference type="EMBL" id="JAHHIF010000003">
    <property type="protein sequence ID" value="MBW4543479.1"/>
    <property type="molecule type" value="Genomic_DNA"/>
</dbReference>
<feature type="domain" description="ABC transporter" evidence="4">
    <location>
        <begin position="22"/>
        <end position="260"/>
    </location>
</feature>
<dbReference type="Pfam" id="PF00005">
    <property type="entry name" value="ABC_tran"/>
    <property type="match status" value="1"/>
</dbReference>
<accession>A0A951U830</accession>
<sequence>MDDLDSSNSGFADVKTVNSLQLQLKQVSLVTSLGGKITGSPILTDISFEVLGGDRICLIGPSGAGKTSLLRLLNRLSEPTSGAIYLENQDIKKIPVIQLRRQVMLVPQEPKLLGMTVKEALAYPLVLQQLPKQEISLRLEACREQAHIPADWLERTELQLSVGQRQLVAIARALITQPKILLLDEPTSALDAGIASHVLAVLTDLTLQGKMTILMINHQLDMAQLFCTRVLYLQEGQLLQDAPVTQIDWKQLRETLVQAEARASQEWI</sequence>
<reference evidence="5" key="1">
    <citation type="submission" date="2021-05" db="EMBL/GenBank/DDBJ databases">
        <authorList>
            <person name="Pietrasiak N."/>
            <person name="Ward R."/>
            <person name="Stajich J.E."/>
            <person name="Kurbessoian T."/>
        </authorList>
    </citation>
    <scope>NUCLEOTIDE SEQUENCE</scope>
    <source>
        <strain evidence="5">CPER-KK1</strain>
    </source>
</reference>
<gene>
    <name evidence="5" type="ORF">KME25_03370</name>
</gene>
<dbReference type="AlphaFoldDB" id="A0A951U830"/>
<evidence type="ECO:0000259" key="4">
    <source>
        <dbReference type="PROSITE" id="PS50893"/>
    </source>
</evidence>
<protein>
    <submittedName>
        <fullName evidence="5">ATP-binding cassette domain-containing protein</fullName>
    </submittedName>
</protein>
<comment type="caution">
    <text evidence="5">The sequence shown here is derived from an EMBL/GenBank/DDBJ whole genome shotgun (WGS) entry which is preliminary data.</text>
</comment>
<reference evidence="5" key="2">
    <citation type="journal article" date="2022" name="Microbiol. Resour. Announc.">
        <title>Metagenome Sequencing to Explore Phylogenomics of Terrestrial Cyanobacteria.</title>
        <authorList>
            <person name="Ward R.D."/>
            <person name="Stajich J.E."/>
            <person name="Johansen J.R."/>
            <person name="Huntemann M."/>
            <person name="Clum A."/>
            <person name="Foster B."/>
            <person name="Foster B."/>
            <person name="Roux S."/>
            <person name="Palaniappan K."/>
            <person name="Varghese N."/>
            <person name="Mukherjee S."/>
            <person name="Reddy T.B.K."/>
            <person name="Daum C."/>
            <person name="Copeland A."/>
            <person name="Chen I.A."/>
            <person name="Ivanova N.N."/>
            <person name="Kyrpides N.C."/>
            <person name="Shapiro N."/>
            <person name="Eloe-Fadrosh E.A."/>
            <person name="Pietrasiak N."/>
        </authorList>
    </citation>
    <scope>NUCLEOTIDE SEQUENCE</scope>
    <source>
        <strain evidence="5">CPER-KK1</strain>
    </source>
</reference>
<dbReference type="PANTHER" id="PTHR43423:SF1">
    <property type="entry name" value="ABC TRANSPORTER I FAMILY MEMBER 17"/>
    <property type="match status" value="1"/>
</dbReference>
<dbReference type="GO" id="GO:0005524">
    <property type="term" value="F:ATP binding"/>
    <property type="evidence" value="ECO:0007669"/>
    <property type="project" value="UniProtKB-KW"/>
</dbReference>
<dbReference type="SUPFAM" id="SSF52540">
    <property type="entry name" value="P-loop containing nucleoside triphosphate hydrolases"/>
    <property type="match status" value="1"/>
</dbReference>
<organism evidence="5 6">
    <name type="scientific">Symplocastrum torsivum CPER-KK1</name>
    <dbReference type="NCBI Taxonomy" id="450513"/>
    <lineage>
        <taxon>Bacteria</taxon>
        <taxon>Bacillati</taxon>
        <taxon>Cyanobacteriota</taxon>
        <taxon>Cyanophyceae</taxon>
        <taxon>Oscillatoriophycideae</taxon>
        <taxon>Oscillatoriales</taxon>
        <taxon>Microcoleaceae</taxon>
        <taxon>Symplocastrum</taxon>
    </lineage>
</organism>
<keyword evidence="2" id="KW-0547">Nucleotide-binding</keyword>
<dbReference type="InterPro" id="IPR003439">
    <property type="entry name" value="ABC_transporter-like_ATP-bd"/>
</dbReference>
<evidence type="ECO:0000313" key="5">
    <source>
        <dbReference type="EMBL" id="MBW4543479.1"/>
    </source>
</evidence>
<dbReference type="Proteomes" id="UP000753908">
    <property type="component" value="Unassembled WGS sequence"/>
</dbReference>
<dbReference type="InterPro" id="IPR017871">
    <property type="entry name" value="ABC_transporter-like_CS"/>
</dbReference>
<evidence type="ECO:0000256" key="2">
    <source>
        <dbReference type="ARBA" id="ARBA00022741"/>
    </source>
</evidence>
<proteinExistence type="predicted"/>
<dbReference type="SMART" id="SM00382">
    <property type="entry name" value="AAA"/>
    <property type="match status" value="1"/>
</dbReference>
<keyword evidence="1" id="KW-0813">Transport</keyword>
<evidence type="ECO:0000256" key="3">
    <source>
        <dbReference type="ARBA" id="ARBA00022840"/>
    </source>
</evidence>